<feature type="domain" description="RNase H type-1" evidence="9">
    <location>
        <begin position="38"/>
        <end position="188"/>
    </location>
</feature>
<dbReference type="Proteomes" id="UP000269221">
    <property type="component" value="Unassembled WGS sequence"/>
</dbReference>
<dbReference type="GO" id="GO:0004523">
    <property type="term" value="F:RNA-DNA hybrid ribonuclease activity"/>
    <property type="evidence" value="ECO:0007669"/>
    <property type="project" value="InterPro"/>
</dbReference>
<reference evidence="10 11" key="1">
    <citation type="submission" date="2018-07" db="EMBL/GenBank/DDBJ databases">
        <title>A high quality draft genome assembly of the barn swallow (H. rustica rustica).</title>
        <authorList>
            <person name="Formenti G."/>
            <person name="Chiara M."/>
            <person name="Poveda L."/>
            <person name="Francoijs K.-J."/>
            <person name="Bonisoli-Alquati A."/>
            <person name="Canova L."/>
            <person name="Gianfranceschi L."/>
            <person name="Horner D.S."/>
            <person name="Saino N."/>
        </authorList>
    </citation>
    <scope>NUCLEOTIDE SEQUENCE [LARGE SCALE GENOMIC DNA]</scope>
    <source>
        <strain evidence="10">Chelidonia</strain>
        <tissue evidence="10">Blood</tissue>
    </source>
</reference>
<feature type="chain" id="PRO_5018305348" description="RNase H type-1 domain-containing protein" evidence="8">
    <location>
        <begin position="17"/>
        <end position="400"/>
    </location>
</feature>
<feature type="compositionally biased region" description="Low complexity" evidence="7">
    <location>
        <begin position="318"/>
        <end position="333"/>
    </location>
</feature>
<evidence type="ECO:0000256" key="3">
    <source>
        <dbReference type="ARBA" id="ARBA00022722"/>
    </source>
</evidence>
<accession>A0A3M0IWU0</accession>
<dbReference type="InterPro" id="IPR036397">
    <property type="entry name" value="RNaseH_sf"/>
</dbReference>
<dbReference type="PANTHER" id="PTHR41694">
    <property type="entry name" value="ENDOGENOUS RETROVIRUS GROUP K MEMBER POL PROTEIN"/>
    <property type="match status" value="1"/>
</dbReference>
<keyword evidence="6" id="KW-0695">RNA-directed DNA polymerase</keyword>
<keyword evidence="8" id="KW-0732">Signal</keyword>
<feature type="region of interest" description="Disordered" evidence="7">
    <location>
        <begin position="318"/>
        <end position="400"/>
    </location>
</feature>
<proteinExistence type="predicted"/>
<keyword evidence="2" id="KW-0548">Nucleotidyltransferase</keyword>
<comment type="caution">
    <text evidence="10">The sequence shown here is derived from an EMBL/GenBank/DDBJ whole genome shotgun (WGS) entry which is preliminary data.</text>
</comment>
<evidence type="ECO:0000313" key="11">
    <source>
        <dbReference type="Proteomes" id="UP000269221"/>
    </source>
</evidence>
<protein>
    <recommendedName>
        <fullName evidence="9">RNase H type-1 domain-containing protein</fullName>
    </recommendedName>
</protein>
<keyword evidence="3" id="KW-0540">Nuclease</keyword>
<evidence type="ECO:0000256" key="8">
    <source>
        <dbReference type="SAM" id="SignalP"/>
    </source>
</evidence>
<dbReference type="PROSITE" id="PS50879">
    <property type="entry name" value="RNASE_H_1"/>
    <property type="match status" value="1"/>
</dbReference>
<name>A0A3M0IWU0_HIRRU</name>
<dbReference type="SUPFAM" id="SSF53098">
    <property type="entry name" value="Ribonuclease H-like"/>
    <property type="match status" value="1"/>
</dbReference>
<organism evidence="10 11">
    <name type="scientific">Hirundo rustica rustica</name>
    <dbReference type="NCBI Taxonomy" id="333673"/>
    <lineage>
        <taxon>Eukaryota</taxon>
        <taxon>Metazoa</taxon>
        <taxon>Chordata</taxon>
        <taxon>Craniata</taxon>
        <taxon>Vertebrata</taxon>
        <taxon>Euteleostomi</taxon>
        <taxon>Archelosauria</taxon>
        <taxon>Archosauria</taxon>
        <taxon>Dinosauria</taxon>
        <taxon>Saurischia</taxon>
        <taxon>Theropoda</taxon>
        <taxon>Coelurosauria</taxon>
        <taxon>Aves</taxon>
        <taxon>Neognathae</taxon>
        <taxon>Neoaves</taxon>
        <taxon>Telluraves</taxon>
        <taxon>Australaves</taxon>
        <taxon>Passeriformes</taxon>
        <taxon>Sylvioidea</taxon>
        <taxon>Hirundinidae</taxon>
        <taxon>Hirundo</taxon>
    </lineage>
</organism>
<evidence type="ECO:0000256" key="7">
    <source>
        <dbReference type="SAM" id="MobiDB-lite"/>
    </source>
</evidence>
<dbReference type="GO" id="GO:0003676">
    <property type="term" value="F:nucleic acid binding"/>
    <property type="evidence" value="ECO:0007669"/>
    <property type="project" value="InterPro"/>
</dbReference>
<evidence type="ECO:0000313" key="10">
    <source>
        <dbReference type="EMBL" id="RMB93125.1"/>
    </source>
</evidence>
<dbReference type="Gene3D" id="3.30.420.10">
    <property type="entry name" value="Ribonuclease H-like superfamily/Ribonuclease H"/>
    <property type="match status" value="1"/>
</dbReference>
<dbReference type="AlphaFoldDB" id="A0A3M0IWU0"/>
<keyword evidence="4" id="KW-0255">Endonuclease</keyword>
<dbReference type="Pfam" id="PF00075">
    <property type="entry name" value="RNase_H"/>
    <property type="match status" value="1"/>
</dbReference>
<evidence type="ECO:0000259" key="9">
    <source>
        <dbReference type="PROSITE" id="PS50879"/>
    </source>
</evidence>
<evidence type="ECO:0000256" key="1">
    <source>
        <dbReference type="ARBA" id="ARBA00022679"/>
    </source>
</evidence>
<evidence type="ECO:0000256" key="2">
    <source>
        <dbReference type="ARBA" id="ARBA00022695"/>
    </source>
</evidence>
<keyword evidence="1" id="KW-0808">Transferase</keyword>
<keyword evidence="5" id="KW-0378">Hydrolase</keyword>
<dbReference type="InterPro" id="IPR002156">
    <property type="entry name" value="RNaseH_domain"/>
</dbReference>
<sequence>MIPVCMIPVSMVLIHALPACEIPVRVIPVCTIAAYKGYKNSPTIFGEQLAKDLESWEPPPGEGQLLQYVDDLLIATPTQETCVDCTKAEIIALIRALELAKGKEINIYTDSRYALGVVHAHGAIWKERGLLNSQGKSIKHVQEILRLLDAIQLPERVAIMHIKAHQKVSSELEEGNMLADREAKEAAKGEVPDEAVEAALIPDGKVSIEGKPVYNKKDKKLIKVCTEYHKKQTKITPPVPRKAVITKMPAIPEVEEQITPVVTKTGPYAIKKTGVQKLIVNPKWSLKRVEMGVQEAAEAIPDKKRDFNNRIINNRTWTETQTKVSTRTSTSTKTETDTESETGTDSGAALGRAPRPRLGPELTPELRAAPLQDRDQDWNQYTGTETGATEAPGPGLRPRL</sequence>
<evidence type="ECO:0000256" key="6">
    <source>
        <dbReference type="ARBA" id="ARBA00022918"/>
    </source>
</evidence>
<dbReference type="GO" id="GO:0003964">
    <property type="term" value="F:RNA-directed DNA polymerase activity"/>
    <property type="evidence" value="ECO:0007669"/>
    <property type="project" value="UniProtKB-KW"/>
</dbReference>
<evidence type="ECO:0000256" key="4">
    <source>
        <dbReference type="ARBA" id="ARBA00022759"/>
    </source>
</evidence>
<dbReference type="OrthoDB" id="9950135at2759"/>
<feature type="compositionally biased region" description="Low complexity" evidence="7">
    <location>
        <begin position="382"/>
        <end position="394"/>
    </location>
</feature>
<dbReference type="EMBL" id="QRBI01000212">
    <property type="protein sequence ID" value="RMB93125.1"/>
    <property type="molecule type" value="Genomic_DNA"/>
</dbReference>
<gene>
    <name evidence="10" type="ORF">DUI87_30446</name>
</gene>
<dbReference type="PANTHER" id="PTHR41694:SF5">
    <property type="entry name" value="RIBONUCLEASE H"/>
    <property type="match status" value="1"/>
</dbReference>
<keyword evidence="11" id="KW-1185">Reference proteome</keyword>
<feature type="signal peptide" evidence="8">
    <location>
        <begin position="1"/>
        <end position="16"/>
    </location>
</feature>
<dbReference type="InterPro" id="IPR012337">
    <property type="entry name" value="RNaseH-like_sf"/>
</dbReference>
<evidence type="ECO:0000256" key="5">
    <source>
        <dbReference type="ARBA" id="ARBA00022801"/>
    </source>
</evidence>
<dbReference type="CDD" id="cd09273">
    <property type="entry name" value="RNase_HI_RT_Bel"/>
    <property type="match status" value="1"/>
</dbReference>